<protein>
    <recommendedName>
        <fullName evidence="6">NHL repeat-containing protein</fullName>
    </recommendedName>
</protein>
<proteinExistence type="predicted"/>
<organism evidence="4 5">
    <name type="scientific">Brevibacillus parabrevis</name>
    <dbReference type="NCBI Taxonomy" id="54914"/>
    <lineage>
        <taxon>Bacteria</taxon>
        <taxon>Bacillati</taxon>
        <taxon>Bacillota</taxon>
        <taxon>Bacilli</taxon>
        <taxon>Bacillales</taxon>
        <taxon>Paenibacillaceae</taxon>
        <taxon>Brevibacillus</taxon>
    </lineage>
</organism>
<accession>A0A4Y3PVC3</accession>
<dbReference type="Proteomes" id="UP000316882">
    <property type="component" value="Unassembled WGS sequence"/>
</dbReference>
<dbReference type="RefSeq" id="WP_122962333.1">
    <property type="nucleotide sequence ID" value="NZ_BJMH01000023.1"/>
</dbReference>
<feature type="chain" id="PRO_5022898279" description="NHL repeat-containing protein" evidence="3">
    <location>
        <begin position="31"/>
        <end position="384"/>
    </location>
</feature>
<dbReference type="SUPFAM" id="SSF101898">
    <property type="entry name" value="NHL repeat"/>
    <property type="match status" value="1"/>
</dbReference>
<sequence>MIRKKRSISKAAVLGVFALAVWAGAVPAFAATTEPAPVADKKIVAGSGQTGDENGAALSASFREPSGIVVLPDGAAYIADSANHSIRKLAAGLVSDYAGLTVSRDAKGLPEGMWLDGPLNQSMFQQPQGMAADAQGNLYIADTGNHVIRKITTQGTVATLAGDGVQGHQDGTGKAARFYSPGDLAVAADGTIYVADTLNHAIRKITADGKVTTLNSLSERIVQLAPGYVERAGDFRDGKLKEAKFNEPTGIAIDGQGNLYVSDTGNQRIRYIDLKNGTVATVAGAATLTYPQDSLYAEGGQADGAASSAQFQFPKGISVTAEGGLVIADSRNHAIRYLHNGKVTTLASSFDQPVDVAATGQGSIWVTDSSAQTIFQVSLPPQSK</sequence>
<keyword evidence="5" id="KW-1185">Reference proteome</keyword>
<comment type="caution">
    <text evidence="4">The sequence shown here is derived from an EMBL/GenBank/DDBJ whole genome shotgun (WGS) entry which is preliminary data.</text>
</comment>
<evidence type="ECO:0000313" key="5">
    <source>
        <dbReference type="Proteomes" id="UP000316882"/>
    </source>
</evidence>
<evidence type="ECO:0008006" key="6">
    <source>
        <dbReference type="Google" id="ProtNLM"/>
    </source>
</evidence>
<gene>
    <name evidence="4" type="ORF">BPA01_40410</name>
</gene>
<dbReference type="InterPro" id="IPR001258">
    <property type="entry name" value="NHL_repeat"/>
</dbReference>
<dbReference type="PANTHER" id="PTHR13833">
    <property type="match status" value="1"/>
</dbReference>
<evidence type="ECO:0000256" key="3">
    <source>
        <dbReference type="SAM" id="SignalP"/>
    </source>
</evidence>
<dbReference type="PANTHER" id="PTHR13833:SF71">
    <property type="entry name" value="NHL DOMAIN-CONTAINING PROTEIN"/>
    <property type="match status" value="1"/>
</dbReference>
<dbReference type="Gene3D" id="2.120.10.30">
    <property type="entry name" value="TolB, C-terminal domain"/>
    <property type="match status" value="3"/>
</dbReference>
<dbReference type="EMBL" id="BJMH01000023">
    <property type="protein sequence ID" value="GEB34461.1"/>
    <property type="molecule type" value="Genomic_DNA"/>
</dbReference>
<evidence type="ECO:0000256" key="2">
    <source>
        <dbReference type="PROSITE-ProRule" id="PRU00504"/>
    </source>
</evidence>
<keyword evidence="1" id="KW-0677">Repeat</keyword>
<dbReference type="InterPro" id="IPR011042">
    <property type="entry name" value="6-blade_b-propeller_TolB-like"/>
</dbReference>
<evidence type="ECO:0000313" key="4">
    <source>
        <dbReference type="EMBL" id="GEB34461.1"/>
    </source>
</evidence>
<feature type="repeat" description="NHL" evidence="2">
    <location>
        <begin position="124"/>
        <end position="154"/>
    </location>
</feature>
<evidence type="ECO:0000256" key="1">
    <source>
        <dbReference type="ARBA" id="ARBA00022737"/>
    </source>
</evidence>
<dbReference type="STRING" id="54914.AV540_03670"/>
<dbReference type="AlphaFoldDB" id="A0A4Y3PVC3"/>
<reference evidence="4 5" key="1">
    <citation type="submission" date="2019-06" db="EMBL/GenBank/DDBJ databases">
        <title>Whole genome shotgun sequence of Brevibacillus parabrevis NBRC 12334.</title>
        <authorList>
            <person name="Hosoyama A."/>
            <person name="Uohara A."/>
            <person name="Ohji S."/>
            <person name="Ichikawa N."/>
        </authorList>
    </citation>
    <scope>NUCLEOTIDE SEQUENCE [LARGE SCALE GENOMIC DNA]</scope>
    <source>
        <strain evidence="4 5">NBRC 12334</strain>
    </source>
</reference>
<dbReference type="PROSITE" id="PS51125">
    <property type="entry name" value="NHL"/>
    <property type="match status" value="2"/>
</dbReference>
<feature type="repeat" description="NHL" evidence="2">
    <location>
        <begin position="245"/>
        <end position="275"/>
    </location>
</feature>
<name>A0A4Y3PVC3_BREPA</name>
<dbReference type="Pfam" id="PF01436">
    <property type="entry name" value="NHL"/>
    <property type="match status" value="5"/>
</dbReference>
<feature type="signal peptide" evidence="3">
    <location>
        <begin position="1"/>
        <end position="30"/>
    </location>
</feature>
<keyword evidence="3" id="KW-0732">Signal</keyword>